<evidence type="ECO:0000313" key="1">
    <source>
        <dbReference type="EMBL" id="SDJ84994.1"/>
    </source>
</evidence>
<sequence length="216" mass="25619">MIKEKLRRENKFFVYENIDKPKNTISLSTALDRMINILDIPLAKQDIETIRKAIHIRNQMMHYEVDSSIIELQSNYSILFEFVTSFHYRFLGSELHDNIREELWEVEAELIKFFRSELLIYNAEEVHKNFPKDFLESKYIEEYEIIGIGYPRIRYGNEKYGELKLTFQNKCSECLVKIGEFHVPGCDVEQCPKCYGQAISCDCNYEIEDESIEVNI</sequence>
<dbReference type="RefSeq" id="WP_090716499.1">
    <property type="nucleotide sequence ID" value="NZ_FNDX01000025.1"/>
</dbReference>
<dbReference type="Proteomes" id="UP000199050">
    <property type="component" value="Unassembled WGS sequence"/>
</dbReference>
<name>A0A1G8X3F5_9BACL</name>
<evidence type="ECO:0000313" key="2">
    <source>
        <dbReference type="Proteomes" id="UP000199050"/>
    </source>
</evidence>
<proteinExistence type="predicted"/>
<protein>
    <submittedName>
        <fullName evidence="1">Uncharacterized protein</fullName>
    </submittedName>
</protein>
<dbReference type="OrthoDB" id="8908934at2"/>
<dbReference type="AlphaFoldDB" id="A0A1G8X3F5"/>
<accession>A0A1G8X3F5</accession>
<keyword evidence="2" id="KW-1185">Reference proteome</keyword>
<organism evidence="1 2">
    <name type="scientific">Paenibacillus typhae</name>
    <dbReference type="NCBI Taxonomy" id="1174501"/>
    <lineage>
        <taxon>Bacteria</taxon>
        <taxon>Bacillati</taxon>
        <taxon>Bacillota</taxon>
        <taxon>Bacilli</taxon>
        <taxon>Bacillales</taxon>
        <taxon>Paenibacillaceae</taxon>
        <taxon>Paenibacillus</taxon>
    </lineage>
</organism>
<reference evidence="2" key="1">
    <citation type="submission" date="2016-10" db="EMBL/GenBank/DDBJ databases">
        <authorList>
            <person name="Varghese N."/>
            <person name="Submissions S."/>
        </authorList>
    </citation>
    <scope>NUCLEOTIDE SEQUENCE [LARGE SCALE GENOMIC DNA]</scope>
    <source>
        <strain evidence="2">CGMCC 1.11012</strain>
    </source>
</reference>
<dbReference type="EMBL" id="FNDX01000025">
    <property type="protein sequence ID" value="SDJ84994.1"/>
    <property type="molecule type" value="Genomic_DNA"/>
</dbReference>
<gene>
    <name evidence="1" type="ORF">SAMN05216192_12572</name>
</gene>